<evidence type="ECO:0000313" key="2">
    <source>
        <dbReference type="EMBL" id="THV52044.1"/>
    </source>
</evidence>
<sequence>MSLRERMNVSCSTGIASVNGFIATLRKWDSEYEMETQRERQRQGLKIPEMFGERARDPVSVKEEEEEEESSES</sequence>
<dbReference type="AlphaFoldDB" id="A0A4S8REY0"/>
<feature type="compositionally biased region" description="Acidic residues" evidence="1">
    <location>
        <begin position="63"/>
        <end position="73"/>
    </location>
</feature>
<evidence type="ECO:0000313" key="3">
    <source>
        <dbReference type="Proteomes" id="UP000308671"/>
    </source>
</evidence>
<organism evidence="2 3">
    <name type="scientific">Botrytis galanthina</name>
    <dbReference type="NCBI Taxonomy" id="278940"/>
    <lineage>
        <taxon>Eukaryota</taxon>
        <taxon>Fungi</taxon>
        <taxon>Dikarya</taxon>
        <taxon>Ascomycota</taxon>
        <taxon>Pezizomycotina</taxon>
        <taxon>Leotiomycetes</taxon>
        <taxon>Helotiales</taxon>
        <taxon>Sclerotiniaceae</taxon>
        <taxon>Botrytis</taxon>
    </lineage>
</organism>
<proteinExistence type="predicted"/>
<comment type="caution">
    <text evidence="2">The sequence shown here is derived from an EMBL/GenBank/DDBJ whole genome shotgun (WGS) entry which is preliminary data.</text>
</comment>
<feature type="region of interest" description="Disordered" evidence="1">
    <location>
        <begin position="36"/>
        <end position="73"/>
    </location>
</feature>
<dbReference type="EMBL" id="PQXL01000091">
    <property type="protein sequence ID" value="THV52044.1"/>
    <property type="molecule type" value="Genomic_DNA"/>
</dbReference>
<protein>
    <submittedName>
        <fullName evidence="2">Uncharacterized protein</fullName>
    </submittedName>
</protein>
<name>A0A4S8REY0_9HELO</name>
<keyword evidence="3" id="KW-1185">Reference proteome</keyword>
<evidence type="ECO:0000256" key="1">
    <source>
        <dbReference type="SAM" id="MobiDB-lite"/>
    </source>
</evidence>
<dbReference type="Proteomes" id="UP000308671">
    <property type="component" value="Unassembled WGS sequence"/>
</dbReference>
<reference evidence="2 3" key="1">
    <citation type="submission" date="2017-12" db="EMBL/GenBank/DDBJ databases">
        <title>Comparative genomics of Botrytis spp.</title>
        <authorList>
            <person name="Valero-Jimenez C.A."/>
            <person name="Tapia P."/>
            <person name="Veloso J."/>
            <person name="Silva-Moreno E."/>
            <person name="Staats M."/>
            <person name="Valdes J.H."/>
            <person name="Van Kan J.A.L."/>
        </authorList>
    </citation>
    <scope>NUCLEOTIDE SEQUENCE [LARGE SCALE GENOMIC DNA]</scope>
    <source>
        <strain evidence="2 3">MUCL435</strain>
    </source>
</reference>
<feature type="compositionally biased region" description="Basic and acidic residues" evidence="1">
    <location>
        <begin position="51"/>
        <end position="62"/>
    </location>
</feature>
<accession>A0A4S8REY0</accession>
<dbReference type="OrthoDB" id="10405417at2759"/>
<gene>
    <name evidence="2" type="ORF">BGAL_0091g00290</name>
</gene>